<evidence type="ECO:0000256" key="12">
    <source>
        <dbReference type="RuleBase" id="RU000384"/>
    </source>
</evidence>
<dbReference type="PROSITE" id="PS51987">
    <property type="entry name" value="GS_CATALYTIC"/>
    <property type="match status" value="1"/>
</dbReference>
<dbReference type="InterPro" id="IPR027302">
    <property type="entry name" value="Gln_synth_N_conserv_site"/>
</dbReference>
<evidence type="ECO:0000256" key="4">
    <source>
        <dbReference type="ARBA" id="ARBA00022598"/>
    </source>
</evidence>
<evidence type="ECO:0000256" key="14">
    <source>
        <dbReference type="RuleBase" id="RU004356"/>
    </source>
</evidence>
<feature type="modified residue" description="O-AMP-tyrosine" evidence="10">
    <location>
        <position position="392"/>
    </location>
</feature>
<dbReference type="InterPro" id="IPR008147">
    <property type="entry name" value="Gln_synt_N"/>
</dbReference>
<dbReference type="EMBL" id="DTCK01000010">
    <property type="protein sequence ID" value="HGQ35434.1"/>
    <property type="molecule type" value="Genomic_DNA"/>
</dbReference>
<feature type="binding site" evidence="8">
    <location>
        <begin position="262"/>
        <end position="264"/>
    </location>
    <ligand>
        <name>ATP</name>
        <dbReference type="ChEBI" id="CHEBI:30616"/>
    </ligand>
</feature>
<feature type="binding site" evidence="9">
    <location>
        <position position="260"/>
    </location>
    <ligand>
        <name>Mg(2+)</name>
        <dbReference type="ChEBI" id="CHEBI:18420"/>
        <label>1</label>
    </ligand>
</feature>
<feature type="binding site" evidence="9">
    <location>
        <position position="211"/>
    </location>
    <ligand>
        <name>Mg(2+)</name>
        <dbReference type="ChEBI" id="CHEBI:18420"/>
        <label>1</label>
    </ligand>
</feature>
<evidence type="ECO:0000256" key="8">
    <source>
        <dbReference type="PIRSR" id="PIRSR604809-2"/>
    </source>
</evidence>
<keyword evidence="10" id="KW-0597">Phosphoprotein</keyword>
<dbReference type="EC" id="6.3.1.2" evidence="14"/>
<dbReference type="Pfam" id="PF00120">
    <property type="entry name" value="Gln-synt_C"/>
    <property type="match status" value="1"/>
</dbReference>
<evidence type="ECO:0000313" key="17">
    <source>
        <dbReference type="EMBL" id="HGQ35434.1"/>
    </source>
</evidence>
<evidence type="ECO:0000256" key="5">
    <source>
        <dbReference type="ARBA" id="ARBA00022741"/>
    </source>
</evidence>
<dbReference type="GO" id="GO:0006542">
    <property type="term" value="P:glutamine biosynthetic process"/>
    <property type="evidence" value="ECO:0007669"/>
    <property type="project" value="InterPro"/>
</dbReference>
<feature type="binding site" evidence="9">
    <location>
        <position position="127"/>
    </location>
    <ligand>
        <name>Mg(2+)</name>
        <dbReference type="ChEBI" id="CHEBI:18420"/>
        <label>1</label>
    </ligand>
</feature>
<feature type="binding site" evidence="8">
    <location>
        <position position="332"/>
    </location>
    <ligand>
        <name>ATP</name>
        <dbReference type="ChEBI" id="CHEBI:30616"/>
    </ligand>
</feature>
<evidence type="ECO:0000313" key="18">
    <source>
        <dbReference type="EMBL" id="HGQ65168.1"/>
    </source>
</evidence>
<dbReference type="AlphaFoldDB" id="A0A7C4NNV3"/>
<evidence type="ECO:0000259" key="15">
    <source>
        <dbReference type="PROSITE" id="PS51986"/>
    </source>
</evidence>
<reference evidence="18" key="1">
    <citation type="journal article" date="2020" name="mSystems">
        <title>Genome- and Community-Level Interaction Insights into Carbon Utilization and Element Cycling Functions of Hydrothermarchaeota in Hydrothermal Sediment.</title>
        <authorList>
            <person name="Zhou Z."/>
            <person name="Liu Y."/>
            <person name="Xu W."/>
            <person name="Pan J."/>
            <person name="Luo Z.H."/>
            <person name="Li M."/>
        </authorList>
    </citation>
    <scope>NUCLEOTIDE SEQUENCE [LARGE SCALE GENOMIC DNA]</scope>
    <source>
        <strain evidence="18">SpSt-637</strain>
        <strain evidence="17">SpSt-667</strain>
    </source>
</reference>
<feature type="domain" description="GS beta-grasp" evidence="15">
    <location>
        <begin position="12"/>
        <end position="98"/>
    </location>
</feature>
<dbReference type="PROSITE" id="PS00181">
    <property type="entry name" value="GLNA_ATP"/>
    <property type="match status" value="1"/>
</dbReference>
<keyword evidence="3 13" id="KW-0963">Cytoplasm</keyword>
<keyword evidence="9" id="KW-0479">Metal-binding</keyword>
<name>A0A7C4NNV3_9CREN</name>
<organism evidence="18">
    <name type="scientific">Ignisphaera aggregans</name>
    <dbReference type="NCBI Taxonomy" id="334771"/>
    <lineage>
        <taxon>Archaea</taxon>
        <taxon>Thermoproteota</taxon>
        <taxon>Thermoprotei</taxon>
        <taxon>Desulfurococcales</taxon>
        <taxon>Desulfurococcaceae</taxon>
        <taxon>Ignisphaera</taxon>
    </lineage>
</organism>
<keyword evidence="4 14" id="KW-0436">Ligase</keyword>
<sequence length="463" mass="52673">MQSFDELLKQIENDKISWIALQFTDLLGHLRQSLVQVKILSPDTLERGAIRFDGSSVDGFAKIEESDLILNPDFKTYALIPWRNGVARLICDVYLQDHRLTRDPRYVAQKADHYLAEQGLRSFASAELEFFVFDKVRVNVDSWRQSFEIYSSEGYSSRRAPFNRLKDGYYVPYPKDKYEDLMMEIGEVLSRNFGIEVEVVHHEVAAFSQHEVNFRGGNIEFLGDAIQTTKLSIKALTHRRGVVATFMPKPVYGDNGSGMHVHLSIWRGNENIFYDPNEGYACLSQVARYFIGGLIEHGRALSAIVSPTVNSYKRLVPGYEAPVYLVWSKSNRSAAIRIPMNGKPNAKSTRVEYRPPDPSANPYLAIAAIVMAGLDGIKRKIDPGPPINENVYKMPSEKRRSLGIKELPRTLDEALDELESDNEWLKPVFSQDVIDTYIELKRAESLKISSHPSPIEIYNYIDI</sequence>
<dbReference type="GO" id="GO:0046872">
    <property type="term" value="F:metal ion binding"/>
    <property type="evidence" value="ECO:0007669"/>
    <property type="project" value="UniProtKB-KW"/>
</dbReference>
<dbReference type="GO" id="GO:0005524">
    <property type="term" value="F:ATP binding"/>
    <property type="evidence" value="ECO:0007669"/>
    <property type="project" value="UniProtKB-KW"/>
</dbReference>
<evidence type="ECO:0000256" key="7">
    <source>
        <dbReference type="PIRSR" id="PIRSR604809-1"/>
    </source>
</evidence>
<feature type="binding site" evidence="9">
    <location>
        <position position="129"/>
    </location>
    <ligand>
        <name>Mg(2+)</name>
        <dbReference type="ChEBI" id="CHEBI:18420"/>
        <label>1</label>
    </ligand>
</feature>
<dbReference type="GO" id="GO:0016020">
    <property type="term" value="C:membrane"/>
    <property type="evidence" value="ECO:0007669"/>
    <property type="project" value="TreeGrafter"/>
</dbReference>
<comment type="catalytic activity">
    <reaction evidence="14">
        <text>L-glutamate + NH4(+) + ATP = L-glutamine + ADP + phosphate + H(+)</text>
        <dbReference type="Rhea" id="RHEA:16169"/>
        <dbReference type="ChEBI" id="CHEBI:15378"/>
        <dbReference type="ChEBI" id="CHEBI:28938"/>
        <dbReference type="ChEBI" id="CHEBI:29985"/>
        <dbReference type="ChEBI" id="CHEBI:30616"/>
        <dbReference type="ChEBI" id="CHEBI:43474"/>
        <dbReference type="ChEBI" id="CHEBI:58359"/>
        <dbReference type="ChEBI" id="CHEBI:456216"/>
        <dbReference type="EC" id="6.3.1.2"/>
    </reaction>
</comment>
<dbReference type="GO" id="GO:0019740">
    <property type="term" value="P:nitrogen utilization"/>
    <property type="evidence" value="ECO:0007669"/>
    <property type="project" value="TreeGrafter"/>
</dbReference>
<dbReference type="Pfam" id="PF03951">
    <property type="entry name" value="Gln-synt_N"/>
    <property type="match status" value="1"/>
</dbReference>
<feature type="domain" description="GS catalytic" evidence="16">
    <location>
        <begin position="104"/>
        <end position="463"/>
    </location>
</feature>
<feature type="binding site" evidence="7">
    <location>
        <begin position="255"/>
        <end position="256"/>
    </location>
    <ligand>
        <name>L-glutamate</name>
        <dbReference type="ChEBI" id="CHEBI:29985"/>
    </ligand>
</feature>
<keyword evidence="5 8" id="KW-0547">Nucleotide-binding</keyword>
<evidence type="ECO:0000256" key="2">
    <source>
        <dbReference type="ARBA" id="ARBA00009897"/>
    </source>
</evidence>
<comment type="cofactor">
    <cofactor evidence="9">
        <name>Mg(2+)</name>
        <dbReference type="ChEBI" id="CHEBI:18420"/>
    </cofactor>
    <text evidence="9">Binds 2 Mg(2+) ions per subunit.</text>
</comment>
<dbReference type="InterPro" id="IPR004809">
    <property type="entry name" value="Gln_synth_I"/>
</dbReference>
<dbReference type="SMART" id="SM01230">
    <property type="entry name" value="Gln-synt_C"/>
    <property type="match status" value="1"/>
</dbReference>
<comment type="similarity">
    <text evidence="2 11 12">Belongs to the glutamine synthetase family.</text>
</comment>
<feature type="binding site" evidence="8">
    <location>
        <position position="347"/>
    </location>
    <ligand>
        <name>ATP</name>
        <dbReference type="ChEBI" id="CHEBI:30616"/>
    </ligand>
</feature>
<protein>
    <recommendedName>
        <fullName evidence="14">Glutamine synthetase</fullName>
        <ecNumber evidence="14">6.3.1.2</ecNumber>
    </recommendedName>
</protein>
<dbReference type="GO" id="GO:0004356">
    <property type="term" value="F:glutamine synthetase activity"/>
    <property type="evidence" value="ECO:0007669"/>
    <property type="project" value="UniProtKB-EC"/>
</dbReference>
<evidence type="ECO:0000256" key="3">
    <source>
        <dbReference type="ARBA" id="ARBA00022490"/>
    </source>
</evidence>
<accession>A0A7C4NNV3</accession>
<feature type="binding site" evidence="7">
    <location>
        <position position="354"/>
    </location>
    <ligand>
        <name>L-glutamate</name>
        <dbReference type="ChEBI" id="CHEBI:29985"/>
    </ligand>
</feature>
<evidence type="ECO:0000256" key="1">
    <source>
        <dbReference type="ARBA" id="ARBA00004496"/>
    </source>
</evidence>
<dbReference type="EMBL" id="DTBD01000072">
    <property type="protein sequence ID" value="HGQ65168.1"/>
    <property type="molecule type" value="Genomic_DNA"/>
</dbReference>
<dbReference type="PROSITE" id="PS51986">
    <property type="entry name" value="GS_BETA_GRASP"/>
    <property type="match status" value="1"/>
</dbReference>
<dbReference type="Gene3D" id="3.10.20.70">
    <property type="entry name" value="Glutamine synthetase, N-terminal domain"/>
    <property type="match status" value="1"/>
</dbReference>
<dbReference type="SUPFAM" id="SSF55931">
    <property type="entry name" value="Glutamine synthetase/guanido kinase"/>
    <property type="match status" value="1"/>
</dbReference>
<dbReference type="InterPro" id="IPR008146">
    <property type="entry name" value="Gln_synth_cat_dom"/>
</dbReference>
<dbReference type="PANTHER" id="PTHR43407">
    <property type="entry name" value="GLUTAMINE SYNTHETASE"/>
    <property type="match status" value="1"/>
</dbReference>
<keyword evidence="9" id="KW-0460">Magnesium</keyword>
<feature type="binding site" evidence="9">
    <location>
        <position position="352"/>
    </location>
    <ligand>
        <name>Mg(2+)</name>
        <dbReference type="ChEBI" id="CHEBI:18420"/>
        <label>1</label>
    </ligand>
</feature>
<feature type="binding site" evidence="8">
    <location>
        <position position="198"/>
    </location>
    <ligand>
        <name>ATP</name>
        <dbReference type="ChEBI" id="CHEBI:30616"/>
    </ligand>
</feature>
<gene>
    <name evidence="18" type="primary">glnA</name>
    <name evidence="18" type="ORF">ENU08_07990</name>
    <name evidence="17" type="ORF">ENU41_01985</name>
</gene>
<feature type="binding site" evidence="9">
    <location>
        <position position="203"/>
    </location>
    <ligand>
        <name>Mg(2+)</name>
        <dbReference type="ChEBI" id="CHEBI:18420"/>
        <label>1</label>
    </ligand>
</feature>
<dbReference type="NCBIfam" id="TIGR00653">
    <property type="entry name" value="GlnA"/>
    <property type="match status" value="1"/>
</dbReference>
<dbReference type="PROSITE" id="PS00180">
    <property type="entry name" value="GLNA_1"/>
    <property type="match status" value="1"/>
</dbReference>
<feature type="binding site" evidence="7">
    <location>
        <position position="332"/>
    </location>
    <ligand>
        <name>L-glutamate</name>
        <dbReference type="ChEBI" id="CHEBI:29985"/>
    </ligand>
</feature>
<evidence type="ECO:0000256" key="9">
    <source>
        <dbReference type="PIRSR" id="PIRSR604809-3"/>
    </source>
</evidence>
<evidence type="ECO:0000256" key="6">
    <source>
        <dbReference type="ARBA" id="ARBA00022840"/>
    </source>
</evidence>
<dbReference type="PANTHER" id="PTHR43407:SF1">
    <property type="entry name" value="LENGSIN"/>
    <property type="match status" value="1"/>
</dbReference>
<keyword evidence="6 8" id="KW-0067">ATP-binding</keyword>
<comment type="caution">
    <text evidence="18">The sequence shown here is derived from an EMBL/GenBank/DDBJ whole genome shotgun (WGS) entry which is preliminary data.</text>
</comment>
<dbReference type="InterPro" id="IPR014746">
    <property type="entry name" value="Gln_synth/guanido_kin_cat_dom"/>
</dbReference>
<evidence type="ECO:0000259" key="16">
    <source>
        <dbReference type="PROSITE" id="PS51987"/>
    </source>
</evidence>
<dbReference type="SUPFAM" id="SSF54368">
    <property type="entry name" value="Glutamine synthetase, N-terminal domain"/>
    <property type="match status" value="1"/>
</dbReference>
<comment type="subcellular location">
    <subcellularLocation>
        <location evidence="1 13">Cytoplasm</location>
    </subcellularLocation>
</comment>
<evidence type="ECO:0000256" key="11">
    <source>
        <dbReference type="PROSITE-ProRule" id="PRU01330"/>
    </source>
</evidence>
<evidence type="ECO:0000256" key="13">
    <source>
        <dbReference type="RuleBase" id="RU000385"/>
    </source>
</evidence>
<dbReference type="GO" id="GO:0005737">
    <property type="term" value="C:cytoplasm"/>
    <property type="evidence" value="ECO:0007669"/>
    <property type="project" value="UniProtKB-SubCell"/>
</dbReference>
<feature type="binding site" evidence="7">
    <location>
        <position position="320"/>
    </location>
    <ligand>
        <name>L-glutamate</name>
        <dbReference type="ChEBI" id="CHEBI:29985"/>
    </ligand>
</feature>
<feature type="binding site" evidence="7">
    <location>
        <position position="314"/>
    </location>
    <ligand>
        <name>L-glutamate</name>
        <dbReference type="ChEBI" id="CHEBI:29985"/>
    </ligand>
</feature>
<dbReference type="InterPro" id="IPR027303">
    <property type="entry name" value="Gln_synth_gly_rich_site"/>
</dbReference>
<proteinExistence type="inferred from homology"/>
<dbReference type="InterPro" id="IPR036651">
    <property type="entry name" value="Gln_synt_N_sf"/>
</dbReference>
<evidence type="ECO:0000256" key="10">
    <source>
        <dbReference type="PIRSR" id="PIRSR604809-50"/>
    </source>
</evidence>
<dbReference type="Gene3D" id="3.30.590.10">
    <property type="entry name" value="Glutamine synthetase/guanido kinase, catalytic domain"/>
    <property type="match status" value="1"/>
</dbReference>